<feature type="compositionally biased region" description="Polar residues" evidence="2">
    <location>
        <begin position="49"/>
        <end position="60"/>
    </location>
</feature>
<organism evidence="3 4">
    <name type="scientific">Stephania japonica</name>
    <dbReference type="NCBI Taxonomy" id="461633"/>
    <lineage>
        <taxon>Eukaryota</taxon>
        <taxon>Viridiplantae</taxon>
        <taxon>Streptophyta</taxon>
        <taxon>Embryophyta</taxon>
        <taxon>Tracheophyta</taxon>
        <taxon>Spermatophyta</taxon>
        <taxon>Magnoliopsida</taxon>
        <taxon>Ranunculales</taxon>
        <taxon>Menispermaceae</taxon>
        <taxon>Menispermoideae</taxon>
        <taxon>Cissampelideae</taxon>
        <taxon>Stephania</taxon>
    </lineage>
</organism>
<evidence type="ECO:0000313" key="3">
    <source>
        <dbReference type="EMBL" id="KAK9152840.1"/>
    </source>
</evidence>
<evidence type="ECO:0000256" key="1">
    <source>
        <dbReference type="SAM" id="Coils"/>
    </source>
</evidence>
<evidence type="ECO:0000313" key="4">
    <source>
        <dbReference type="Proteomes" id="UP001417504"/>
    </source>
</evidence>
<comment type="caution">
    <text evidence="3">The sequence shown here is derived from an EMBL/GenBank/DDBJ whole genome shotgun (WGS) entry which is preliminary data.</text>
</comment>
<keyword evidence="1" id="KW-0175">Coiled coil</keyword>
<reference evidence="3 4" key="1">
    <citation type="submission" date="2024-01" db="EMBL/GenBank/DDBJ databases">
        <title>Genome assemblies of Stephania.</title>
        <authorList>
            <person name="Yang L."/>
        </authorList>
    </citation>
    <scope>NUCLEOTIDE SEQUENCE [LARGE SCALE GENOMIC DNA]</scope>
    <source>
        <strain evidence="3">QJT</strain>
        <tissue evidence="3">Leaf</tissue>
    </source>
</reference>
<proteinExistence type="predicted"/>
<accession>A0AAP0KIS3</accession>
<sequence length="318" mass="35694">MRLTKPPLPSNISDNPMILEDGHEETLREKEVVREKETVGEKEVVEGTSSIGELSSTDPSGNHVVAVNLNDALPRNPPQSITTDYNENEDVDVFPTDKGNHGDLNDSLPCTSPIFNSLDQNENEGAEVSLIKKPNNHGVEVKFNDPTVQTEEQEDQVMQHTNEELIVEDQVMQQTGGKLLVEDHSGYQIPVVNEADQGSISDITDVDILPPIATAKLNTHAKEANISKFSQTSSGPFEVQHLMQRLKSIEEGIQEVKEALQQTNTTLKNEMSAMMWVKCSMLKEEPLNFFTHAMDKIEDRFRTRMVHNFRLVEDHLLQ</sequence>
<dbReference type="AlphaFoldDB" id="A0AAP0KIS3"/>
<protein>
    <submittedName>
        <fullName evidence="3">Uncharacterized protein</fullName>
    </submittedName>
</protein>
<evidence type="ECO:0000256" key="2">
    <source>
        <dbReference type="SAM" id="MobiDB-lite"/>
    </source>
</evidence>
<keyword evidence="4" id="KW-1185">Reference proteome</keyword>
<name>A0AAP0KIS3_9MAGN</name>
<feature type="region of interest" description="Disordered" evidence="2">
    <location>
        <begin position="1"/>
        <end position="64"/>
    </location>
</feature>
<dbReference type="Proteomes" id="UP001417504">
    <property type="component" value="Unassembled WGS sequence"/>
</dbReference>
<dbReference type="EMBL" id="JBBNAE010000001">
    <property type="protein sequence ID" value="KAK9152840.1"/>
    <property type="molecule type" value="Genomic_DNA"/>
</dbReference>
<feature type="compositionally biased region" description="Basic and acidic residues" evidence="2">
    <location>
        <begin position="20"/>
        <end position="45"/>
    </location>
</feature>
<feature type="coiled-coil region" evidence="1">
    <location>
        <begin position="239"/>
        <end position="273"/>
    </location>
</feature>
<gene>
    <name evidence="3" type="ORF">Sjap_000320</name>
</gene>